<reference evidence="2" key="1">
    <citation type="journal article" date="2020" name="Fungal Divers.">
        <title>Resolving the Mortierellaceae phylogeny through synthesis of multi-gene phylogenetics and phylogenomics.</title>
        <authorList>
            <person name="Vandepol N."/>
            <person name="Liber J."/>
            <person name="Desiro A."/>
            <person name="Na H."/>
            <person name="Kennedy M."/>
            <person name="Barry K."/>
            <person name="Grigoriev I.V."/>
            <person name="Miller A.N."/>
            <person name="O'Donnell K."/>
            <person name="Stajich J.E."/>
            <person name="Bonito G."/>
        </authorList>
    </citation>
    <scope>NUCLEOTIDE SEQUENCE</scope>
    <source>
        <strain evidence="2">BC1065</strain>
    </source>
</reference>
<gene>
    <name evidence="2" type="ORF">DFQ27_003955</name>
</gene>
<evidence type="ECO:0000313" key="2">
    <source>
        <dbReference type="EMBL" id="KAG0259671.1"/>
    </source>
</evidence>
<proteinExistence type="predicted"/>
<feature type="signal peptide" evidence="1">
    <location>
        <begin position="1"/>
        <end position="24"/>
    </location>
</feature>
<dbReference type="AlphaFoldDB" id="A0A9P6U532"/>
<name>A0A9P6U532_9FUNG</name>
<dbReference type="Proteomes" id="UP000807716">
    <property type="component" value="Unassembled WGS sequence"/>
</dbReference>
<keyword evidence="1" id="KW-0732">Signal</keyword>
<evidence type="ECO:0000313" key="3">
    <source>
        <dbReference type="Proteomes" id="UP000807716"/>
    </source>
</evidence>
<evidence type="ECO:0000256" key="1">
    <source>
        <dbReference type="SAM" id="SignalP"/>
    </source>
</evidence>
<keyword evidence="3" id="KW-1185">Reference proteome</keyword>
<dbReference type="OrthoDB" id="2366329at2759"/>
<feature type="chain" id="PRO_5040188040" evidence="1">
    <location>
        <begin position="25"/>
        <end position="80"/>
    </location>
</feature>
<accession>A0A9P6U532</accession>
<dbReference type="EMBL" id="JAAAJB010000276">
    <property type="protein sequence ID" value="KAG0259671.1"/>
    <property type="molecule type" value="Genomic_DNA"/>
</dbReference>
<comment type="caution">
    <text evidence="2">The sequence shown here is derived from an EMBL/GenBank/DDBJ whole genome shotgun (WGS) entry which is preliminary data.</text>
</comment>
<organism evidence="2 3">
    <name type="scientific">Actinomortierella ambigua</name>
    <dbReference type="NCBI Taxonomy" id="1343610"/>
    <lineage>
        <taxon>Eukaryota</taxon>
        <taxon>Fungi</taxon>
        <taxon>Fungi incertae sedis</taxon>
        <taxon>Mucoromycota</taxon>
        <taxon>Mortierellomycotina</taxon>
        <taxon>Mortierellomycetes</taxon>
        <taxon>Mortierellales</taxon>
        <taxon>Mortierellaceae</taxon>
        <taxon>Actinomortierella</taxon>
    </lineage>
</organism>
<protein>
    <submittedName>
        <fullName evidence="2">Uncharacterized protein</fullName>
    </submittedName>
</protein>
<sequence length="80" mass="9077">MKLSTASLIAAVGILAMTTSSTHAQTDEELRCFHSCTKQYSKPIGDCILRYKGKPKHPKRIECLREETSWWLDCKESCVD</sequence>